<accession>A0ABP8HYA6</accession>
<dbReference type="PANTHER" id="PTHR33990">
    <property type="entry name" value="PROTEIN YJDN-RELATED"/>
    <property type="match status" value="1"/>
</dbReference>
<name>A0ABP8HYA6_9BURK</name>
<dbReference type="InterPro" id="IPR028973">
    <property type="entry name" value="PhnB-like"/>
</dbReference>
<proteinExistence type="predicted"/>
<reference evidence="3" key="1">
    <citation type="journal article" date="2019" name="Int. J. Syst. Evol. Microbiol.">
        <title>The Global Catalogue of Microorganisms (GCM) 10K type strain sequencing project: providing services to taxonomists for standard genome sequencing and annotation.</title>
        <authorList>
            <consortium name="The Broad Institute Genomics Platform"/>
            <consortium name="The Broad Institute Genome Sequencing Center for Infectious Disease"/>
            <person name="Wu L."/>
            <person name="Ma J."/>
        </authorList>
    </citation>
    <scope>NUCLEOTIDE SEQUENCE [LARGE SCALE GENOMIC DNA]</scope>
    <source>
        <strain evidence="3">JCM 17804</strain>
    </source>
</reference>
<dbReference type="InterPro" id="IPR029068">
    <property type="entry name" value="Glyas_Bleomycin-R_OHBP_Dase"/>
</dbReference>
<dbReference type="EMBL" id="BAABGJ010000048">
    <property type="protein sequence ID" value="GAA4347409.1"/>
    <property type="molecule type" value="Genomic_DNA"/>
</dbReference>
<dbReference type="RefSeq" id="WP_345539157.1">
    <property type="nucleotide sequence ID" value="NZ_BAABGJ010000048.1"/>
</dbReference>
<evidence type="ECO:0000259" key="1">
    <source>
        <dbReference type="Pfam" id="PF06983"/>
    </source>
</evidence>
<dbReference type="Pfam" id="PF06983">
    <property type="entry name" value="3-dmu-9_3-mt"/>
    <property type="match status" value="1"/>
</dbReference>
<gene>
    <name evidence="2" type="ORF">GCM10023165_32400</name>
</gene>
<dbReference type="Proteomes" id="UP001500975">
    <property type="component" value="Unassembled WGS sequence"/>
</dbReference>
<dbReference type="CDD" id="cd06588">
    <property type="entry name" value="PhnB_like"/>
    <property type="match status" value="1"/>
</dbReference>
<evidence type="ECO:0000313" key="2">
    <source>
        <dbReference type="EMBL" id="GAA4347409.1"/>
    </source>
</evidence>
<dbReference type="PANTHER" id="PTHR33990:SF1">
    <property type="entry name" value="PROTEIN YJDN"/>
    <property type="match status" value="1"/>
</dbReference>
<dbReference type="Gene3D" id="3.10.180.10">
    <property type="entry name" value="2,3-Dihydroxybiphenyl 1,2-Dioxygenase, domain 1"/>
    <property type="match status" value="1"/>
</dbReference>
<dbReference type="SUPFAM" id="SSF54593">
    <property type="entry name" value="Glyoxalase/Bleomycin resistance protein/Dihydroxybiphenyl dioxygenase"/>
    <property type="match status" value="1"/>
</dbReference>
<comment type="caution">
    <text evidence="2">The sequence shown here is derived from an EMBL/GenBank/DDBJ whole genome shotgun (WGS) entry which is preliminary data.</text>
</comment>
<feature type="domain" description="PhnB-like" evidence="1">
    <location>
        <begin position="5"/>
        <end position="140"/>
    </location>
</feature>
<keyword evidence="3" id="KW-1185">Reference proteome</keyword>
<protein>
    <submittedName>
        <fullName evidence="2">VOC family protein</fullName>
    </submittedName>
</protein>
<organism evidence="2 3">
    <name type="scientific">Variovorax defluvii</name>
    <dbReference type="NCBI Taxonomy" id="913761"/>
    <lineage>
        <taxon>Bacteria</taxon>
        <taxon>Pseudomonadati</taxon>
        <taxon>Pseudomonadota</taxon>
        <taxon>Betaproteobacteria</taxon>
        <taxon>Burkholderiales</taxon>
        <taxon>Comamonadaceae</taxon>
        <taxon>Variovorax</taxon>
    </lineage>
</organism>
<sequence length="147" mass="16031">MHVQSYLFFEGRCEEALDFYRARLGAEVTMLMRFKDGPKMEPGEGMCGNPGMPAPPENNVMHAEFKVGDSTLMASDGMAQEPATFRGFSLSLSVADEAEAKRKFEALGEGGQVQMPLAPTFFSPAFGMVQDRFGVSWMVIVPGPAPQ</sequence>
<evidence type="ECO:0000313" key="3">
    <source>
        <dbReference type="Proteomes" id="UP001500975"/>
    </source>
</evidence>